<dbReference type="RefSeq" id="XP_067517551.1">
    <property type="nucleotide sequence ID" value="XM_067661450.1"/>
</dbReference>
<dbReference type="GeneID" id="93613831"/>
<dbReference type="VEuPathDB" id="FungiDB:RO3G_06860"/>
<dbReference type="InParanoid" id="I1C125"/>
<gene>
    <name evidence="2" type="ORF">RO3G_06860</name>
</gene>
<protein>
    <recommendedName>
        <fullName evidence="4">Ricin B lectin domain-containing protein</fullName>
    </recommendedName>
</protein>
<dbReference type="Gene3D" id="2.80.10.50">
    <property type="match status" value="1"/>
</dbReference>
<dbReference type="AlphaFoldDB" id="I1C125"/>
<sequence>MKAILSLAFSFFFFFLILFLWKTFLLAIFILNLETQEKWLMFLQVDGASTKNDGKIILWTAKYNEDRDNQLWYYQQEGWIYSQ</sequence>
<evidence type="ECO:0008006" key="4">
    <source>
        <dbReference type="Google" id="ProtNLM"/>
    </source>
</evidence>
<evidence type="ECO:0000313" key="3">
    <source>
        <dbReference type="Proteomes" id="UP000009138"/>
    </source>
</evidence>
<proteinExistence type="predicted"/>
<keyword evidence="3" id="KW-1185">Reference proteome</keyword>
<dbReference type="EMBL" id="CH476736">
    <property type="protein sequence ID" value="EIE82155.1"/>
    <property type="molecule type" value="Genomic_DNA"/>
</dbReference>
<keyword evidence="1" id="KW-0812">Transmembrane</keyword>
<organism evidence="2 3">
    <name type="scientific">Rhizopus delemar (strain RA 99-880 / ATCC MYA-4621 / FGSC 9543 / NRRL 43880)</name>
    <name type="common">Mucormycosis agent</name>
    <name type="synonym">Rhizopus arrhizus var. delemar</name>
    <dbReference type="NCBI Taxonomy" id="246409"/>
    <lineage>
        <taxon>Eukaryota</taxon>
        <taxon>Fungi</taxon>
        <taxon>Fungi incertae sedis</taxon>
        <taxon>Mucoromycota</taxon>
        <taxon>Mucoromycotina</taxon>
        <taxon>Mucoromycetes</taxon>
        <taxon>Mucorales</taxon>
        <taxon>Mucorineae</taxon>
        <taxon>Rhizopodaceae</taxon>
        <taxon>Rhizopus</taxon>
    </lineage>
</organism>
<evidence type="ECO:0000256" key="1">
    <source>
        <dbReference type="SAM" id="Phobius"/>
    </source>
</evidence>
<keyword evidence="1" id="KW-0472">Membrane</keyword>
<dbReference type="InterPro" id="IPR035992">
    <property type="entry name" value="Ricin_B-like_lectins"/>
</dbReference>
<dbReference type="Proteomes" id="UP000009138">
    <property type="component" value="Unassembled WGS sequence"/>
</dbReference>
<evidence type="ECO:0000313" key="2">
    <source>
        <dbReference type="EMBL" id="EIE82155.1"/>
    </source>
</evidence>
<accession>I1C125</accession>
<keyword evidence="1" id="KW-1133">Transmembrane helix</keyword>
<name>I1C125_RHIO9</name>
<dbReference type="SUPFAM" id="SSF50370">
    <property type="entry name" value="Ricin B-like lectins"/>
    <property type="match status" value="1"/>
</dbReference>
<reference evidence="2 3" key="1">
    <citation type="journal article" date="2009" name="PLoS Genet.">
        <title>Genomic analysis of the basal lineage fungus Rhizopus oryzae reveals a whole-genome duplication.</title>
        <authorList>
            <person name="Ma L.-J."/>
            <person name="Ibrahim A.S."/>
            <person name="Skory C."/>
            <person name="Grabherr M.G."/>
            <person name="Burger G."/>
            <person name="Butler M."/>
            <person name="Elias M."/>
            <person name="Idnurm A."/>
            <person name="Lang B.F."/>
            <person name="Sone T."/>
            <person name="Abe A."/>
            <person name="Calvo S.E."/>
            <person name="Corrochano L.M."/>
            <person name="Engels R."/>
            <person name="Fu J."/>
            <person name="Hansberg W."/>
            <person name="Kim J.-M."/>
            <person name="Kodira C.D."/>
            <person name="Koehrsen M.J."/>
            <person name="Liu B."/>
            <person name="Miranda-Saavedra D."/>
            <person name="O'Leary S."/>
            <person name="Ortiz-Castellanos L."/>
            <person name="Poulter R."/>
            <person name="Rodriguez-Romero J."/>
            <person name="Ruiz-Herrera J."/>
            <person name="Shen Y.-Q."/>
            <person name="Zeng Q."/>
            <person name="Galagan J."/>
            <person name="Birren B.W."/>
            <person name="Cuomo C.A."/>
            <person name="Wickes B.L."/>
        </authorList>
    </citation>
    <scope>NUCLEOTIDE SEQUENCE [LARGE SCALE GENOMIC DNA]</scope>
    <source>
        <strain evidence="3">RA 99-880 / ATCC MYA-4621 / FGSC 9543 / NRRL 43880</strain>
    </source>
</reference>
<feature type="transmembrane region" description="Helical" evidence="1">
    <location>
        <begin position="6"/>
        <end position="31"/>
    </location>
</feature>